<evidence type="ECO:0000256" key="3">
    <source>
        <dbReference type="ARBA" id="ARBA00009916"/>
    </source>
</evidence>
<evidence type="ECO:0000256" key="4">
    <source>
        <dbReference type="ARBA" id="ARBA00022448"/>
    </source>
</evidence>
<evidence type="ECO:0000256" key="1">
    <source>
        <dbReference type="ARBA" id="ARBA00001981"/>
    </source>
</evidence>
<keyword evidence="4 9" id="KW-0813">Transport</keyword>
<dbReference type="PANTHER" id="PTHR11101:SF80">
    <property type="entry name" value="PHOSPHATE TRANSPORTER"/>
    <property type="match status" value="1"/>
</dbReference>
<keyword evidence="7 9" id="KW-1133">Transmembrane helix</keyword>
<feature type="transmembrane region" description="Helical" evidence="9">
    <location>
        <begin position="228"/>
        <end position="251"/>
    </location>
</feature>
<reference evidence="10" key="1">
    <citation type="journal article" date="2020" name="mSystems">
        <title>Genome- and Community-Level Interaction Insights into Carbon Utilization and Element Cycling Functions of Hydrothermarchaeota in Hydrothermal Sediment.</title>
        <authorList>
            <person name="Zhou Z."/>
            <person name="Liu Y."/>
            <person name="Xu W."/>
            <person name="Pan J."/>
            <person name="Luo Z.H."/>
            <person name="Li M."/>
        </authorList>
    </citation>
    <scope>NUCLEOTIDE SEQUENCE [LARGE SCALE GENOMIC DNA]</scope>
    <source>
        <strain evidence="10">SpSt-1121</strain>
    </source>
</reference>
<feature type="transmembrane region" description="Helical" evidence="9">
    <location>
        <begin position="348"/>
        <end position="373"/>
    </location>
</feature>
<dbReference type="PANTHER" id="PTHR11101">
    <property type="entry name" value="PHOSPHATE TRANSPORTER"/>
    <property type="match status" value="1"/>
</dbReference>
<evidence type="ECO:0000256" key="2">
    <source>
        <dbReference type="ARBA" id="ARBA00004141"/>
    </source>
</evidence>
<dbReference type="EMBL" id="DRZI01000133">
    <property type="protein sequence ID" value="HHP81645.1"/>
    <property type="molecule type" value="Genomic_DNA"/>
</dbReference>
<feature type="transmembrane region" description="Helical" evidence="9">
    <location>
        <begin position="288"/>
        <end position="311"/>
    </location>
</feature>
<sequence length="374" mass="40219">MDIAIVVAIPLALVLALMDGLNNASNAISWAIGGGLISIRKALLIASIFEVVGGFLFGFYIIDVVSHRLVADFNLLKHLSLPISIYTSSIIWSVLASIVRVPISFSMAIIGSILGSLSIYGGSGINWGTALYIFIGWIAAFTISIALTLLSLLFSDRFGKHRNIYIYFGVISIASILTLLISKPITLYISSSSYISSTFIAISIFLVFSAMLFSIFRYNSYRQALVSLTLIAMMHGANDSALIASILILCLDSLKGYTYLSIAISATGIAIGVLMWGHRVANTLAGSIAFIDIRYVSTIYISEFIAIALLLRMGLPTPISLVTIGTLIGFGIYRGVEMIRFSYAIKSMLITLASTPICIAIAYTIASIVSILIG</sequence>
<comment type="similarity">
    <text evidence="3 9">Belongs to the inorganic phosphate transporter (PiT) (TC 2.A.20) family.</text>
</comment>
<keyword evidence="6 9" id="KW-0812">Transmembrane</keyword>
<dbReference type="GO" id="GO:0005315">
    <property type="term" value="F:phosphate transmembrane transporter activity"/>
    <property type="evidence" value="ECO:0007669"/>
    <property type="project" value="InterPro"/>
</dbReference>
<evidence type="ECO:0000256" key="7">
    <source>
        <dbReference type="ARBA" id="ARBA00022989"/>
    </source>
</evidence>
<feature type="transmembrane region" description="Helical" evidence="9">
    <location>
        <begin position="317"/>
        <end position="336"/>
    </location>
</feature>
<dbReference type="AlphaFoldDB" id="A0A7C5XPQ4"/>
<comment type="caution">
    <text evidence="10">The sequence shown here is derived from an EMBL/GenBank/DDBJ whole genome shotgun (WGS) entry which is preliminary data.</text>
</comment>
<dbReference type="InterPro" id="IPR001204">
    <property type="entry name" value="Phos_transporter"/>
</dbReference>
<feature type="transmembrane region" description="Helical" evidence="9">
    <location>
        <begin position="130"/>
        <end position="152"/>
    </location>
</feature>
<evidence type="ECO:0000256" key="6">
    <source>
        <dbReference type="ARBA" id="ARBA00022692"/>
    </source>
</evidence>
<organism evidence="10">
    <name type="scientific">Ignisphaera aggregans</name>
    <dbReference type="NCBI Taxonomy" id="334771"/>
    <lineage>
        <taxon>Archaea</taxon>
        <taxon>Thermoproteota</taxon>
        <taxon>Thermoprotei</taxon>
        <taxon>Desulfurococcales</taxon>
        <taxon>Desulfurococcaceae</taxon>
        <taxon>Ignisphaera</taxon>
    </lineage>
</organism>
<dbReference type="Pfam" id="PF01384">
    <property type="entry name" value="PHO4"/>
    <property type="match status" value="1"/>
</dbReference>
<feature type="transmembrane region" description="Helical" evidence="9">
    <location>
        <begin position="83"/>
        <end position="110"/>
    </location>
</feature>
<keyword evidence="5 9" id="KW-0592">Phosphate transport</keyword>
<comment type="subcellular location">
    <subcellularLocation>
        <location evidence="2 9">Membrane</location>
        <topology evidence="2 9">Multi-pass membrane protein</topology>
    </subcellularLocation>
</comment>
<feature type="transmembrane region" description="Helical" evidence="9">
    <location>
        <begin position="257"/>
        <end position="276"/>
    </location>
</feature>
<evidence type="ECO:0000256" key="5">
    <source>
        <dbReference type="ARBA" id="ARBA00022592"/>
    </source>
</evidence>
<proteinExistence type="inferred from homology"/>
<protein>
    <recommendedName>
        <fullName evidence="9">Phosphate transporter</fullName>
    </recommendedName>
</protein>
<gene>
    <name evidence="10" type="ORF">ENM84_03170</name>
</gene>
<dbReference type="GO" id="GO:0016020">
    <property type="term" value="C:membrane"/>
    <property type="evidence" value="ECO:0007669"/>
    <property type="project" value="UniProtKB-SubCell"/>
</dbReference>
<feature type="transmembrane region" description="Helical" evidence="9">
    <location>
        <begin position="43"/>
        <end position="62"/>
    </location>
</feature>
<feature type="transmembrane region" description="Helical" evidence="9">
    <location>
        <begin position="164"/>
        <end position="182"/>
    </location>
</feature>
<keyword evidence="8 9" id="KW-0472">Membrane</keyword>
<evidence type="ECO:0000256" key="8">
    <source>
        <dbReference type="ARBA" id="ARBA00023136"/>
    </source>
</evidence>
<feature type="transmembrane region" description="Helical" evidence="9">
    <location>
        <begin position="194"/>
        <end position="216"/>
    </location>
</feature>
<dbReference type="GO" id="GO:0035435">
    <property type="term" value="P:phosphate ion transmembrane transport"/>
    <property type="evidence" value="ECO:0007669"/>
    <property type="project" value="TreeGrafter"/>
</dbReference>
<evidence type="ECO:0000313" key="10">
    <source>
        <dbReference type="EMBL" id="HHP81645.1"/>
    </source>
</evidence>
<name>A0A7C5XPQ4_9CREN</name>
<comment type="function">
    <text evidence="1">Potential transporter for phosphate.</text>
</comment>
<accession>A0A7C5XPQ4</accession>
<evidence type="ECO:0000256" key="9">
    <source>
        <dbReference type="RuleBase" id="RU363058"/>
    </source>
</evidence>